<comment type="caution">
    <text evidence="3">The sequence shown here is derived from an EMBL/GenBank/DDBJ whole genome shotgun (WGS) entry which is preliminary data.</text>
</comment>
<dbReference type="InterPro" id="IPR013107">
    <property type="entry name" value="Acyl-CoA_DH_C"/>
</dbReference>
<evidence type="ECO:0000313" key="4">
    <source>
        <dbReference type="Proteomes" id="UP001500301"/>
    </source>
</evidence>
<dbReference type="PANTHER" id="PTHR43884:SF12">
    <property type="entry name" value="ISOVALERYL-COA DEHYDROGENASE, MITOCHONDRIAL-RELATED"/>
    <property type="match status" value="1"/>
</dbReference>
<dbReference type="EMBL" id="BAABBB010000007">
    <property type="protein sequence ID" value="GAA3525972.1"/>
    <property type="molecule type" value="Genomic_DNA"/>
</dbReference>
<gene>
    <name evidence="3" type="ORF">GCM10022263_13410</name>
</gene>
<name>A0ABP6UZS1_9ACTN</name>
<sequence length="418" mass="43780">MTATTSSSAACDLGVDLRAPDSAEAVLSNARALLPLVAAEADAVEAAARLTPRLEAAFRASGVFQMAFPAFRGGLEMTLAQQTEVVAEIAAVDASAAWNVAVLNAGGYYAARLGDQAYAELYPTRDMPTSGSFHPRGRAQRVDGGFLVTGHWDWGSGSYTAEHVVGSAEVFDGDSPVLGSGGKQMHLGLWLPKHALTVLHNWQTLGVRGSGSTSYEIVDPVFVPEHHSFDREAEYDQSRDPLNRSVRLAHYALTGVSLGVARHLVHEAAAVVGRRVGSGGSGNPDSAALQTLGLAMAEVDFAYAGVRAVADLVDEVIFGGDALAPVHEARMTAANAAAAVALRRVVDLTTELLGGQMILDRSPVQRVLRDAYGALAHAGTRRMLLAPLAASALADEHHRLTLPDDTTYGAGSLRVAGS</sequence>
<dbReference type="PANTHER" id="PTHR43884">
    <property type="entry name" value="ACYL-COA DEHYDROGENASE"/>
    <property type="match status" value="1"/>
</dbReference>
<keyword evidence="1" id="KW-0560">Oxidoreductase</keyword>
<evidence type="ECO:0000313" key="3">
    <source>
        <dbReference type="EMBL" id="GAA3525972.1"/>
    </source>
</evidence>
<protein>
    <submittedName>
        <fullName evidence="3">Acyl-CoA dehydrogenase family protein</fullName>
    </submittedName>
</protein>
<dbReference type="RefSeq" id="WP_218233968.1">
    <property type="nucleotide sequence ID" value="NZ_BAABBB010000007.1"/>
</dbReference>
<reference evidence="4" key="1">
    <citation type="journal article" date="2019" name="Int. J. Syst. Evol. Microbiol.">
        <title>The Global Catalogue of Microorganisms (GCM) 10K type strain sequencing project: providing services to taxonomists for standard genome sequencing and annotation.</title>
        <authorList>
            <consortium name="The Broad Institute Genomics Platform"/>
            <consortium name="The Broad Institute Genome Sequencing Center for Infectious Disease"/>
            <person name="Wu L."/>
            <person name="Ma J."/>
        </authorList>
    </citation>
    <scope>NUCLEOTIDE SEQUENCE [LARGE SCALE GENOMIC DNA]</scope>
    <source>
        <strain evidence="4">JCM 17460</strain>
    </source>
</reference>
<keyword evidence="4" id="KW-1185">Reference proteome</keyword>
<dbReference type="Proteomes" id="UP001500301">
    <property type="component" value="Unassembled WGS sequence"/>
</dbReference>
<dbReference type="Pfam" id="PF08028">
    <property type="entry name" value="Acyl-CoA_dh_2"/>
    <property type="match status" value="1"/>
</dbReference>
<feature type="domain" description="Acyl-CoA dehydrogenase C-terminal" evidence="2">
    <location>
        <begin position="255"/>
        <end position="381"/>
    </location>
</feature>
<organism evidence="3 4">
    <name type="scientific">Nocardioides daeguensis</name>
    <dbReference type="NCBI Taxonomy" id="908359"/>
    <lineage>
        <taxon>Bacteria</taxon>
        <taxon>Bacillati</taxon>
        <taxon>Actinomycetota</taxon>
        <taxon>Actinomycetes</taxon>
        <taxon>Propionibacteriales</taxon>
        <taxon>Nocardioidaceae</taxon>
        <taxon>Nocardioides</taxon>
    </lineage>
</organism>
<dbReference type="PIRSF" id="PIRSF016578">
    <property type="entry name" value="HsaA"/>
    <property type="match status" value="1"/>
</dbReference>
<evidence type="ECO:0000259" key="2">
    <source>
        <dbReference type="Pfam" id="PF08028"/>
    </source>
</evidence>
<proteinExistence type="predicted"/>
<accession>A0ABP6UZS1</accession>
<evidence type="ECO:0000256" key="1">
    <source>
        <dbReference type="ARBA" id="ARBA00023002"/>
    </source>
</evidence>